<dbReference type="PROSITE" id="PS50102">
    <property type="entry name" value="RRM"/>
    <property type="match status" value="1"/>
</dbReference>
<feature type="region of interest" description="Disordered" evidence="3">
    <location>
        <begin position="1"/>
        <end position="33"/>
    </location>
</feature>
<protein>
    <recommendedName>
        <fullName evidence="9">CID domain-containing protein</fullName>
    </recommendedName>
</protein>
<feature type="domain" description="SURP motif" evidence="5">
    <location>
        <begin position="424"/>
        <end position="466"/>
    </location>
</feature>
<evidence type="ECO:0000313" key="7">
    <source>
        <dbReference type="EMBL" id="EKM54545.1"/>
    </source>
</evidence>
<dbReference type="GeneID" id="18910284"/>
<accession>K5W5V4</accession>
<name>K5W5V4_PHACS</name>
<dbReference type="Gene3D" id="3.30.70.330">
    <property type="match status" value="1"/>
</dbReference>
<dbReference type="GO" id="GO:0003723">
    <property type="term" value="F:RNA binding"/>
    <property type="evidence" value="ECO:0007669"/>
    <property type="project" value="UniProtKB-UniRule"/>
</dbReference>
<dbReference type="PANTHER" id="PTHR23140">
    <property type="entry name" value="RNA PROCESSING PROTEIN LD23810P"/>
    <property type="match status" value="1"/>
</dbReference>
<feature type="domain" description="CID" evidence="6">
    <location>
        <begin position="507"/>
        <end position="652"/>
    </location>
</feature>
<dbReference type="InterPro" id="IPR008942">
    <property type="entry name" value="ENTH_VHS"/>
</dbReference>
<dbReference type="SMART" id="SM00360">
    <property type="entry name" value="RRM"/>
    <property type="match status" value="1"/>
</dbReference>
<dbReference type="SUPFAM" id="SSF54928">
    <property type="entry name" value="RNA-binding domain, RBD"/>
    <property type="match status" value="1"/>
</dbReference>
<evidence type="ECO:0000313" key="8">
    <source>
        <dbReference type="Proteomes" id="UP000008370"/>
    </source>
</evidence>
<dbReference type="SUPFAM" id="SSF109905">
    <property type="entry name" value="Surp module (SWAP domain)"/>
    <property type="match status" value="1"/>
</dbReference>
<evidence type="ECO:0000259" key="5">
    <source>
        <dbReference type="PROSITE" id="PS50128"/>
    </source>
</evidence>
<evidence type="ECO:0000256" key="1">
    <source>
        <dbReference type="ARBA" id="ARBA00022884"/>
    </source>
</evidence>
<dbReference type="PANTHER" id="PTHR23140:SF0">
    <property type="entry name" value="U2 SNRNP-ASSOCIATED SURP MOTIF-CONTAINING PROTEIN"/>
    <property type="match status" value="1"/>
</dbReference>
<dbReference type="InterPro" id="IPR035967">
    <property type="entry name" value="SWAP/Surp_sf"/>
</dbReference>
<dbReference type="RefSeq" id="XP_007397235.1">
    <property type="nucleotide sequence ID" value="XM_007397173.1"/>
</dbReference>
<sequence>MAVAGCSNLRDIDNHINIDKSPQSSATRSMDKTKSKLAAFFDNDDDEAAFPPKAVEDHKLSHYTQGTLRKSKREKEKEAAEAKRREEEENAVKAYAEFIQAFQGEDVDRRKAGSSFVKAGKEVVYAPSAKSGPEPSRAAVSMFNSGPPSPPPVVPKPKGKRAMDSFLEEIKSKLRGSPASDDMLNNLQATQGRSVTAMAAYEGQSGSKDRGDPETSNIFVANLPPYVNEQSLGMFFARIGPVGSVKIMWPRGDASVGPGNDMTASRRTKNTGLSGFVAYMKRKDAEAALRELDGFDWGGSVLRVGWSKAVPVAAKPMYVVKKSRSHSRSNSRSRSRSRSPRRHRSGSRSLRRRSHSRDRDHRRSYSQSVSRSRSRSRSGSRFRHERRRSYSRRRDSRSHSRPRFRSRSRSRGRPSDEEEISEQFIRTVAAEVKGHGEEYARSLQEREQSNPKYGFLKPGHRRHKLYVNLIKRDKSIEPEFDDEGYNSIYSTDSAEESERERGRKNQLGRLARKRFEAMLRALSGRRGELARCMAFSLEHAEAASEVADIIVSSLLVDGTPVPRKVARLHLICDILHNSAAPLPMAWKFRQEFQARLGIVFDHLSTIYHSFPGRITAETFKKQIATIVDIWDDWIVFPPDFTSELRQRLEGQTIPQVEEEEADPVIAQKETIPAFKSKFKSSSFRPAEEVEPTPTPSAAPTAADDDEGEPMDVGSDAEVPAVDDVDGMPINDDVDGEPISDDMDGEPIAEDLDGVPVAEDVDGELILEDVDGVPMEGTDDVDGEPMDDIDGESVPV</sequence>
<feature type="region of interest" description="Disordered" evidence="3">
    <location>
        <begin position="49"/>
        <end position="90"/>
    </location>
</feature>
<feature type="compositionally biased region" description="Basic residues" evidence="3">
    <location>
        <begin position="321"/>
        <end position="356"/>
    </location>
</feature>
<keyword evidence="8" id="KW-1185">Reference proteome</keyword>
<dbReference type="STRING" id="650164.K5W5V4"/>
<dbReference type="HOGENOM" id="CLU_010743_3_0_1"/>
<gene>
    <name evidence="7" type="ORF">PHACADRAFT_185461</name>
</gene>
<keyword evidence="1 2" id="KW-0694">RNA-binding</keyword>
<reference evidence="7 8" key="1">
    <citation type="journal article" date="2012" name="BMC Genomics">
        <title>Comparative genomics of the white-rot fungi, Phanerochaete carnosa and P. chrysosporium, to elucidate the genetic basis of the distinct wood types they colonize.</title>
        <authorList>
            <person name="Suzuki H."/>
            <person name="MacDonald J."/>
            <person name="Syed K."/>
            <person name="Salamov A."/>
            <person name="Hori C."/>
            <person name="Aerts A."/>
            <person name="Henrissat B."/>
            <person name="Wiebenga A."/>
            <person name="vanKuyk P.A."/>
            <person name="Barry K."/>
            <person name="Lindquist E."/>
            <person name="LaButti K."/>
            <person name="Lapidus A."/>
            <person name="Lucas S."/>
            <person name="Coutinho P."/>
            <person name="Gong Y."/>
            <person name="Samejima M."/>
            <person name="Mahadevan R."/>
            <person name="Abou-Zaid M."/>
            <person name="de Vries R.P."/>
            <person name="Igarashi K."/>
            <person name="Yadav J.S."/>
            <person name="Grigoriev I.V."/>
            <person name="Master E.R."/>
        </authorList>
    </citation>
    <scope>NUCLEOTIDE SEQUENCE [LARGE SCALE GENOMIC DNA]</scope>
    <source>
        <strain evidence="7 8">HHB-10118-sp</strain>
    </source>
</reference>
<dbReference type="AlphaFoldDB" id="K5W5V4"/>
<dbReference type="PROSITE" id="PS50128">
    <property type="entry name" value="SURP"/>
    <property type="match status" value="1"/>
</dbReference>
<dbReference type="Pfam" id="PF01805">
    <property type="entry name" value="Surp"/>
    <property type="match status" value="1"/>
</dbReference>
<dbReference type="Pfam" id="PF04818">
    <property type="entry name" value="CID"/>
    <property type="match status" value="1"/>
</dbReference>
<feature type="domain" description="RRM" evidence="4">
    <location>
        <begin position="216"/>
        <end position="309"/>
    </location>
</feature>
<evidence type="ECO:0000259" key="4">
    <source>
        <dbReference type="PROSITE" id="PS50102"/>
    </source>
</evidence>
<evidence type="ECO:0000256" key="2">
    <source>
        <dbReference type="PROSITE-ProRule" id="PRU00176"/>
    </source>
</evidence>
<dbReference type="SMART" id="SM00648">
    <property type="entry name" value="SWAP"/>
    <property type="match status" value="1"/>
</dbReference>
<dbReference type="InterPro" id="IPR012677">
    <property type="entry name" value="Nucleotide-bd_a/b_plait_sf"/>
</dbReference>
<dbReference type="InterPro" id="IPR035979">
    <property type="entry name" value="RBD_domain_sf"/>
</dbReference>
<dbReference type="EMBL" id="JH930473">
    <property type="protein sequence ID" value="EKM54545.1"/>
    <property type="molecule type" value="Genomic_DNA"/>
</dbReference>
<dbReference type="Proteomes" id="UP000008370">
    <property type="component" value="Unassembled WGS sequence"/>
</dbReference>
<feature type="compositionally biased region" description="Basic and acidic residues" evidence="3">
    <location>
        <begin position="73"/>
        <end position="90"/>
    </location>
</feature>
<dbReference type="InterPro" id="IPR006569">
    <property type="entry name" value="CID_dom"/>
</dbReference>
<feature type="region of interest" description="Disordered" evidence="3">
    <location>
        <begin position="319"/>
        <end position="422"/>
    </location>
</feature>
<dbReference type="GO" id="GO:0005634">
    <property type="term" value="C:nucleus"/>
    <property type="evidence" value="ECO:0007669"/>
    <property type="project" value="TreeGrafter"/>
</dbReference>
<dbReference type="PROSITE" id="PS51391">
    <property type="entry name" value="CID"/>
    <property type="match status" value="1"/>
</dbReference>
<feature type="compositionally biased region" description="Acidic residues" evidence="3">
    <location>
        <begin position="720"/>
        <end position="747"/>
    </location>
</feature>
<dbReference type="Pfam" id="PF00076">
    <property type="entry name" value="RRM_1"/>
    <property type="match status" value="1"/>
</dbReference>
<dbReference type="Gene3D" id="1.10.10.790">
    <property type="entry name" value="Surp module"/>
    <property type="match status" value="1"/>
</dbReference>
<dbReference type="InterPro" id="IPR051485">
    <property type="entry name" value="SR-CTD_assoc_factor"/>
</dbReference>
<dbReference type="InParanoid" id="K5W5V4"/>
<dbReference type="SMART" id="SM00582">
    <property type="entry name" value="RPR"/>
    <property type="match status" value="1"/>
</dbReference>
<dbReference type="GO" id="GO:0006396">
    <property type="term" value="P:RNA processing"/>
    <property type="evidence" value="ECO:0007669"/>
    <property type="project" value="InterPro"/>
</dbReference>
<dbReference type="OrthoDB" id="377209at2759"/>
<dbReference type="InterPro" id="IPR000504">
    <property type="entry name" value="RRM_dom"/>
</dbReference>
<evidence type="ECO:0008006" key="9">
    <source>
        <dbReference type="Google" id="ProtNLM"/>
    </source>
</evidence>
<proteinExistence type="predicted"/>
<dbReference type="InterPro" id="IPR000061">
    <property type="entry name" value="Surp"/>
</dbReference>
<feature type="compositionally biased region" description="Basic residues" evidence="3">
    <location>
        <begin position="372"/>
        <end position="412"/>
    </location>
</feature>
<feature type="region of interest" description="Disordered" evidence="3">
    <location>
        <begin position="768"/>
        <end position="795"/>
    </location>
</feature>
<feature type="region of interest" description="Disordered" evidence="3">
    <location>
        <begin position="127"/>
        <end position="159"/>
    </location>
</feature>
<evidence type="ECO:0000259" key="6">
    <source>
        <dbReference type="PROSITE" id="PS51391"/>
    </source>
</evidence>
<evidence type="ECO:0000256" key="3">
    <source>
        <dbReference type="SAM" id="MobiDB-lite"/>
    </source>
</evidence>
<dbReference type="Gene3D" id="1.25.40.90">
    <property type="match status" value="1"/>
</dbReference>
<feature type="region of interest" description="Disordered" evidence="3">
    <location>
        <begin position="677"/>
        <end position="747"/>
    </location>
</feature>
<dbReference type="KEGG" id="pco:PHACADRAFT_185461"/>
<organism evidence="7 8">
    <name type="scientific">Phanerochaete carnosa (strain HHB-10118-sp)</name>
    <name type="common">White-rot fungus</name>
    <name type="synonym">Peniophora carnosa</name>
    <dbReference type="NCBI Taxonomy" id="650164"/>
    <lineage>
        <taxon>Eukaryota</taxon>
        <taxon>Fungi</taxon>
        <taxon>Dikarya</taxon>
        <taxon>Basidiomycota</taxon>
        <taxon>Agaricomycotina</taxon>
        <taxon>Agaricomycetes</taxon>
        <taxon>Polyporales</taxon>
        <taxon>Phanerochaetaceae</taxon>
        <taxon>Phanerochaete</taxon>
    </lineage>
</organism>